<keyword evidence="3" id="KW-1185">Reference proteome</keyword>
<dbReference type="PROSITE" id="PS50011">
    <property type="entry name" value="PROTEIN_KINASE_DOM"/>
    <property type="match status" value="1"/>
</dbReference>
<reference evidence="2 3" key="1">
    <citation type="submission" date="2015-10" db="EMBL/GenBank/DDBJ databases">
        <title>Genome analyses suggest a sexual origin of heterokaryosis in a supposedly ancient asexual fungus.</title>
        <authorList>
            <person name="Ropars J."/>
            <person name="Sedzielewska K."/>
            <person name="Noel J."/>
            <person name="Charron P."/>
            <person name="Farinelli L."/>
            <person name="Marton T."/>
            <person name="Kruger M."/>
            <person name="Pelin A."/>
            <person name="Brachmann A."/>
            <person name="Corradi N."/>
        </authorList>
    </citation>
    <scope>NUCLEOTIDE SEQUENCE [LARGE SCALE GENOMIC DNA]</scope>
    <source>
        <strain evidence="2 3">A4</strain>
    </source>
</reference>
<dbReference type="SUPFAM" id="SSF56112">
    <property type="entry name" value="Protein kinase-like (PK-like)"/>
    <property type="match status" value="1"/>
</dbReference>
<gene>
    <name evidence="2" type="ORF">RhiirA4_475305</name>
</gene>
<dbReference type="Gene3D" id="1.10.510.10">
    <property type="entry name" value="Transferase(Phosphotransferase) domain 1"/>
    <property type="match status" value="1"/>
</dbReference>
<evidence type="ECO:0000313" key="3">
    <source>
        <dbReference type="Proteomes" id="UP000234323"/>
    </source>
</evidence>
<dbReference type="InterPro" id="IPR011009">
    <property type="entry name" value="Kinase-like_dom_sf"/>
</dbReference>
<dbReference type="InterPro" id="IPR052396">
    <property type="entry name" value="Meiotic_Drive_Suppr_Kinase"/>
</dbReference>
<dbReference type="GO" id="GO:0004672">
    <property type="term" value="F:protein kinase activity"/>
    <property type="evidence" value="ECO:0007669"/>
    <property type="project" value="InterPro"/>
</dbReference>
<organism evidence="2 3">
    <name type="scientific">Rhizophagus irregularis</name>
    <dbReference type="NCBI Taxonomy" id="588596"/>
    <lineage>
        <taxon>Eukaryota</taxon>
        <taxon>Fungi</taxon>
        <taxon>Fungi incertae sedis</taxon>
        <taxon>Mucoromycota</taxon>
        <taxon>Glomeromycotina</taxon>
        <taxon>Glomeromycetes</taxon>
        <taxon>Glomerales</taxon>
        <taxon>Glomeraceae</taxon>
        <taxon>Rhizophagus</taxon>
    </lineage>
</organism>
<dbReference type="InterPro" id="IPR008266">
    <property type="entry name" value="Tyr_kinase_AS"/>
</dbReference>
<dbReference type="InterPro" id="IPR000719">
    <property type="entry name" value="Prot_kinase_dom"/>
</dbReference>
<comment type="caution">
    <text evidence="2">The sequence shown here is derived from an EMBL/GenBank/DDBJ whole genome shotgun (WGS) entry which is preliminary data.</text>
</comment>
<dbReference type="VEuPathDB" id="FungiDB:FUN_019806"/>
<dbReference type="AlphaFoldDB" id="A0A2I1H9Z4"/>
<feature type="domain" description="Protein kinase" evidence="1">
    <location>
        <begin position="9"/>
        <end position="177"/>
    </location>
</feature>
<dbReference type="GO" id="GO:0005524">
    <property type="term" value="F:ATP binding"/>
    <property type="evidence" value="ECO:0007669"/>
    <property type="project" value="InterPro"/>
</dbReference>
<dbReference type="Proteomes" id="UP000234323">
    <property type="component" value="Unassembled WGS sequence"/>
</dbReference>
<name>A0A2I1H9Z4_9GLOM</name>
<dbReference type="PANTHER" id="PTHR37171:SF1">
    <property type="entry name" value="SERINE_THREONINE-PROTEIN KINASE YRZF-RELATED"/>
    <property type="match status" value="1"/>
</dbReference>
<evidence type="ECO:0000313" key="2">
    <source>
        <dbReference type="EMBL" id="PKY55675.1"/>
    </source>
</evidence>
<accession>A0A2I1H9Z4</accession>
<sequence length="177" mass="20665">MKNYDRNQFIFGHMLGHGRTGNIFKITLGKKTGALKMVALYKDENKLEELFNEIKIYIGPLKEFQGIYIPKLLKFGVLHEAFVFILTSLAEETFATMEDNITRKEKQLAIEGLQKLHLKGVMHGDIRLENIMIKRKNNNSTCVWWIDFGWCKITYNMKDLNKELNDLKYLLGMANMK</sequence>
<dbReference type="VEuPathDB" id="FungiDB:RhiirA1_468602"/>
<dbReference type="Pfam" id="PF00069">
    <property type="entry name" value="Pkinase"/>
    <property type="match status" value="1"/>
</dbReference>
<dbReference type="PANTHER" id="PTHR37171">
    <property type="entry name" value="SERINE/THREONINE-PROTEIN KINASE YRZF-RELATED"/>
    <property type="match status" value="1"/>
</dbReference>
<dbReference type="EMBL" id="LLXI01001925">
    <property type="protein sequence ID" value="PKY55675.1"/>
    <property type="molecule type" value="Genomic_DNA"/>
</dbReference>
<dbReference type="VEuPathDB" id="FungiDB:RhiirFUN_018697"/>
<proteinExistence type="predicted"/>
<dbReference type="PROSITE" id="PS00109">
    <property type="entry name" value="PROTEIN_KINASE_TYR"/>
    <property type="match status" value="1"/>
</dbReference>
<evidence type="ECO:0000259" key="1">
    <source>
        <dbReference type="PROSITE" id="PS50011"/>
    </source>
</evidence>
<protein>
    <recommendedName>
        <fullName evidence="1">Protein kinase domain-containing protein</fullName>
    </recommendedName>
</protein>